<feature type="transmembrane region" description="Helical" evidence="1">
    <location>
        <begin position="378"/>
        <end position="399"/>
    </location>
</feature>
<dbReference type="InterPro" id="IPR050491">
    <property type="entry name" value="AmpC-like"/>
</dbReference>
<reference evidence="4" key="1">
    <citation type="submission" date="2023-06" db="EMBL/GenBank/DDBJ databases">
        <title>Sysu t00039.</title>
        <authorList>
            <person name="Gao L."/>
            <person name="Fang B.-Z."/>
            <person name="Li W.-J."/>
        </authorList>
    </citation>
    <scope>NUCLEOTIDE SEQUENCE</scope>
    <source>
        <strain evidence="4">SYSU T00039</strain>
    </source>
</reference>
<dbReference type="Pfam" id="PF00144">
    <property type="entry name" value="Beta-lactamase"/>
    <property type="match status" value="1"/>
</dbReference>
<evidence type="ECO:0000256" key="2">
    <source>
        <dbReference type="SAM" id="SignalP"/>
    </source>
</evidence>
<keyword evidence="4" id="KW-0378">Hydrolase</keyword>
<dbReference type="Gene3D" id="3.40.710.10">
    <property type="entry name" value="DD-peptidase/beta-lactamase superfamily"/>
    <property type="match status" value="1"/>
</dbReference>
<dbReference type="InterPro" id="IPR001466">
    <property type="entry name" value="Beta-lactam-related"/>
</dbReference>
<dbReference type="SUPFAM" id="SSF56601">
    <property type="entry name" value="beta-lactamase/transpeptidase-like"/>
    <property type="match status" value="1"/>
</dbReference>
<dbReference type="GO" id="GO:0016787">
    <property type="term" value="F:hydrolase activity"/>
    <property type="evidence" value="ECO:0007669"/>
    <property type="project" value="UniProtKB-KW"/>
</dbReference>
<keyword evidence="2" id="KW-0732">Signal</keyword>
<feature type="transmembrane region" description="Helical" evidence="1">
    <location>
        <begin position="454"/>
        <end position="476"/>
    </location>
</feature>
<dbReference type="EMBL" id="JAUHPX010000002">
    <property type="protein sequence ID" value="MDN4487489.1"/>
    <property type="molecule type" value="Genomic_DNA"/>
</dbReference>
<evidence type="ECO:0000313" key="4">
    <source>
        <dbReference type="EMBL" id="MDN4487489.1"/>
    </source>
</evidence>
<evidence type="ECO:0000256" key="1">
    <source>
        <dbReference type="SAM" id="Phobius"/>
    </source>
</evidence>
<protein>
    <submittedName>
        <fullName evidence="4">Serine hydrolase domain-containing protein</fullName>
        <ecNumber evidence="4">3.1.1.103</ecNumber>
    </submittedName>
</protein>
<dbReference type="PANTHER" id="PTHR46825">
    <property type="entry name" value="D-ALANYL-D-ALANINE-CARBOXYPEPTIDASE/ENDOPEPTIDASE AMPH"/>
    <property type="match status" value="1"/>
</dbReference>
<feature type="domain" description="Beta-lactamase-related" evidence="3">
    <location>
        <begin position="50"/>
        <end position="352"/>
    </location>
</feature>
<feature type="chain" id="PRO_5043734322" evidence="2">
    <location>
        <begin position="19"/>
        <end position="489"/>
    </location>
</feature>
<name>A0AAW7M072_9MICO</name>
<dbReference type="RefSeq" id="WP_301118549.1">
    <property type="nucleotide sequence ID" value="NZ_JAUHPX010000002.1"/>
</dbReference>
<dbReference type="AlphaFoldDB" id="A0AAW7M072"/>
<dbReference type="InterPro" id="IPR012338">
    <property type="entry name" value="Beta-lactam/transpept-like"/>
</dbReference>
<dbReference type="EC" id="3.1.1.103" evidence="4"/>
<feature type="signal peptide" evidence="2">
    <location>
        <begin position="1"/>
        <end position="18"/>
    </location>
</feature>
<keyword evidence="1" id="KW-0472">Membrane</keyword>
<dbReference type="Proteomes" id="UP001172737">
    <property type="component" value="Unassembled WGS sequence"/>
</dbReference>
<feature type="transmembrane region" description="Helical" evidence="1">
    <location>
        <begin position="411"/>
        <end position="434"/>
    </location>
</feature>
<dbReference type="PANTHER" id="PTHR46825:SF9">
    <property type="entry name" value="BETA-LACTAMASE-RELATED DOMAIN-CONTAINING PROTEIN"/>
    <property type="match status" value="1"/>
</dbReference>
<accession>A0AAW7M072</accession>
<comment type="caution">
    <text evidence="4">The sequence shown here is derived from an EMBL/GenBank/DDBJ whole genome shotgun (WGS) entry which is preliminary data.</text>
</comment>
<evidence type="ECO:0000259" key="3">
    <source>
        <dbReference type="Pfam" id="PF00144"/>
    </source>
</evidence>
<organism evidence="4 5">
    <name type="scientific">Demequina lignilytica</name>
    <dbReference type="NCBI Taxonomy" id="3051663"/>
    <lineage>
        <taxon>Bacteria</taxon>
        <taxon>Bacillati</taxon>
        <taxon>Actinomycetota</taxon>
        <taxon>Actinomycetes</taxon>
        <taxon>Micrococcales</taxon>
        <taxon>Demequinaceae</taxon>
        <taxon>Demequina</taxon>
    </lineage>
</organism>
<gene>
    <name evidence="4" type="ORF">QQX10_04815</name>
</gene>
<keyword evidence="1" id="KW-0812">Transmembrane</keyword>
<keyword evidence="1" id="KW-1133">Transmembrane helix</keyword>
<evidence type="ECO:0000313" key="5">
    <source>
        <dbReference type="Proteomes" id="UP001172737"/>
    </source>
</evidence>
<proteinExistence type="predicted"/>
<keyword evidence="5" id="KW-1185">Reference proteome</keyword>
<sequence length="489" mass="50456">MRHLIATAILALATVGGAGVPAAADTADSDTIGSTAIEDIVAAELPASLAPGVSYAVVRGGELAESGGQGVARKGTDTPVTADTPFLIGSISKSFTALAVMQLVEAGDVDLDAPGGDYVEALAGTPAGAPTVRELLSHTSGFSTLQGNTAHGDRSGGEDDLANAVSGLADVTPAYEPGTRWEYSNTNYQVLGRLIEEVIGTSYQAYVTEHILEPVGMTASTVADGAVHLEMATGHTPWFWTKRPLGETPTDRATAPQGGIIASAHDLSLYLGMMMNGEDDVLSAAGKAQMMRPASAVSPFYGFGWYVNGEGTVGHSGAVPGVETQATMAPGGNDAVVVLVNGGSGIGFGETTQLRYAVTAAALDLDYAGEGSRWGQKALFLGLALAPVLYLLAMAWAWAKRDKVRAKTSGAAGLFSLWFPVLTTAAAAWVLLWLVPGFMGAPLSTVRIFQPDMALIMTATAVGGVVWALFRIVIAYTGPRPANRLRSTV</sequence>